<evidence type="ECO:0000259" key="2">
    <source>
        <dbReference type="Pfam" id="PF14033"/>
    </source>
</evidence>
<organism evidence="3 4">
    <name type="scientific">Botryotinia calthae</name>
    <dbReference type="NCBI Taxonomy" id="38488"/>
    <lineage>
        <taxon>Eukaryota</taxon>
        <taxon>Fungi</taxon>
        <taxon>Dikarya</taxon>
        <taxon>Ascomycota</taxon>
        <taxon>Pezizomycotina</taxon>
        <taxon>Leotiomycetes</taxon>
        <taxon>Helotiales</taxon>
        <taxon>Sclerotiniaceae</taxon>
        <taxon>Botryotinia</taxon>
    </lineage>
</organism>
<dbReference type="Proteomes" id="UP000297299">
    <property type="component" value="Unassembled WGS sequence"/>
</dbReference>
<feature type="region of interest" description="Disordered" evidence="1">
    <location>
        <begin position="37"/>
        <end position="64"/>
    </location>
</feature>
<reference evidence="3 4" key="1">
    <citation type="submission" date="2017-11" db="EMBL/GenBank/DDBJ databases">
        <title>Comparative genomics of Botrytis spp.</title>
        <authorList>
            <person name="Valero-Jimenez C.A."/>
            <person name="Tapia P."/>
            <person name="Veloso J."/>
            <person name="Silva-Moreno E."/>
            <person name="Staats M."/>
            <person name="Valdes J.H."/>
            <person name="Van Kan J.A.L."/>
        </authorList>
    </citation>
    <scope>NUCLEOTIDE SEQUENCE [LARGE SCALE GENOMIC DNA]</scope>
    <source>
        <strain evidence="3 4">MUCL2830</strain>
    </source>
</reference>
<sequence length="287" mass="32654">MIEQLIQLVIEPRNDCLLKGEHGRVPIRIRTYSTVDQEEELGKSLGPTESSDDDDPKHPEPGTAFTYEEWKEGKNESFREKERQVFVQFGSIELGESDHPFSGSDWDIDGTRTNVQISFRQKTYMSESAYNPLDDDLFAKTFGIGKVGHYDDNGFHSAPATQELGSIAVKEERLLSWSNSLQYKVEPFTRSIITEPGHARFVKLMLVDPHYRICSTQNVPPQRHDGWASEVFGKQNLGGNLPRELLNLIDKAVDGWPIGRDEAEKDRGNLLEKHRWAKEAEAIVEII</sequence>
<proteinExistence type="predicted"/>
<dbReference type="AlphaFoldDB" id="A0A4Y8DH76"/>
<dbReference type="PANTHER" id="PTHR33119">
    <property type="entry name" value="IFI3P"/>
    <property type="match status" value="1"/>
</dbReference>
<dbReference type="InterPro" id="IPR049192">
    <property type="entry name" value="DUF4246_C"/>
</dbReference>
<comment type="caution">
    <text evidence="3">The sequence shown here is derived from an EMBL/GenBank/DDBJ whole genome shotgun (WGS) entry which is preliminary data.</text>
</comment>
<dbReference type="STRING" id="38488.A0A4Y8DH76"/>
<dbReference type="EMBL" id="PHWZ01000005">
    <property type="protein sequence ID" value="TEY86613.1"/>
    <property type="molecule type" value="Genomic_DNA"/>
</dbReference>
<evidence type="ECO:0000313" key="3">
    <source>
        <dbReference type="EMBL" id="TEY86613.1"/>
    </source>
</evidence>
<accession>A0A4Y8DH76</accession>
<dbReference type="InterPro" id="IPR025340">
    <property type="entry name" value="DUF4246"/>
</dbReference>
<keyword evidence="4" id="KW-1185">Reference proteome</keyword>
<evidence type="ECO:0000313" key="4">
    <source>
        <dbReference type="Proteomes" id="UP000297299"/>
    </source>
</evidence>
<dbReference type="OrthoDB" id="415532at2759"/>
<name>A0A4Y8DH76_9HELO</name>
<dbReference type="Pfam" id="PF14033">
    <property type="entry name" value="DUF4246"/>
    <property type="match status" value="1"/>
</dbReference>
<protein>
    <recommendedName>
        <fullName evidence="2">DUF4246 domain-containing protein</fullName>
    </recommendedName>
</protein>
<evidence type="ECO:0000256" key="1">
    <source>
        <dbReference type="SAM" id="MobiDB-lite"/>
    </source>
</evidence>
<feature type="domain" description="DUF4246" evidence="2">
    <location>
        <begin position="1"/>
        <end position="229"/>
    </location>
</feature>
<gene>
    <name evidence="3" type="ORF">BOTCAL_0005g00340</name>
</gene>
<dbReference type="PANTHER" id="PTHR33119:SF1">
    <property type="entry name" value="FE2OG DIOXYGENASE DOMAIN-CONTAINING PROTEIN"/>
    <property type="match status" value="1"/>
</dbReference>